<evidence type="ECO:0000256" key="4">
    <source>
        <dbReference type="ARBA" id="ARBA00022679"/>
    </source>
</evidence>
<proteinExistence type="predicted"/>
<gene>
    <name evidence="10" type="ORF">GCM10009836_40780</name>
</gene>
<dbReference type="EMBL" id="BAAAQK010000012">
    <property type="protein sequence ID" value="GAA1856419.1"/>
    <property type="molecule type" value="Genomic_DNA"/>
</dbReference>
<feature type="transmembrane region" description="Helical" evidence="9">
    <location>
        <begin position="147"/>
        <end position="167"/>
    </location>
</feature>
<keyword evidence="3" id="KW-0328">Glycosyltransferase</keyword>
<evidence type="ECO:0000256" key="5">
    <source>
        <dbReference type="ARBA" id="ARBA00022692"/>
    </source>
</evidence>
<name>A0ABN2N7M4_9PSEU</name>
<dbReference type="PANTHER" id="PTHR33908:SF11">
    <property type="entry name" value="MEMBRANE PROTEIN"/>
    <property type="match status" value="1"/>
</dbReference>
<accession>A0ABN2N7M4</accession>
<comment type="subcellular location">
    <subcellularLocation>
        <location evidence="1">Cell membrane</location>
        <topology evidence="1">Multi-pass membrane protein</topology>
    </subcellularLocation>
</comment>
<feature type="transmembrane region" description="Helical" evidence="9">
    <location>
        <begin position="304"/>
        <end position="325"/>
    </location>
</feature>
<keyword evidence="4" id="KW-0808">Transferase</keyword>
<feature type="compositionally biased region" description="Pro residues" evidence="8">
    <location>
        <begin position="8"/>
        <end position="24"/>
    </location>
</feature>
<feature type="transmembrane region" description="Helical" evidence="9">
    <location>
        <begin position="245"/>
        <end position="265"/>
    </location>
</feature>
<feature type="transmembrane region" description="Helical" evidence="9">
    <location>
        <begin position="387"/>
        <end position="408"/>
    </location>
</feature>
<comment type="caution">
    <text evidence="10">The sequence shown here is derived from an EMBL/GenBank/DDBJ whole genome shotgun (WGS) entry which is preliminary data.</text>
</comment>
<feature type="transmembrane region" description="Helical" evidence="9">
    <location>
        <begin position="337"/>
        <end position="354"/>
    </location>
</feature>
<dbReference type="InterPro" id="IPR050297">
    <property type="entry name" value="LipidA_mod_glycosyltrf_83"/>
</dbReference>
<evidence type="ECO:0000256" key="7">
    <source>
        <dbReference type="ARBA" id="ARBA00023136"/>
    </source>
</evidence>
<sequence>MTQTWYPTTPPTPPPPAPAGPSGPPRSGRIARAELLIILGGAVLAGVTMLWNLWNSPDTQYDEVVYTEAAQQVAQGWHLTWTNSPMFVHPPISFLAQAFWLRLTGMAHAPLADAIIAARFFTALMMVFAVLLLGLLAAYLMPAASRRRGLVLVGLVLVLAATDPVLLRYGRLALIEPIALLAGMLTLCLAIRLRDSRPLIYVPVVGLATGLTLLTKEVTAFIIFTPVIHALLAKDKRAVAKTLGGFVWGLGLWLLFPLWAVALGLTTDFVDMKFATFQRLAGAVQITGLNRPGVSLVDSIAGQLSAYATSYVFLLTGAVALLWLLTRAVTGASRWMLSWLVTSYAFAAYIVLIGSLNEQFFVYILPAALVGTVMMGDAAAARLGTKGATAVLGLLAVAAVGTSLVGWVRHYSLDNRGVFAVAEMGNSLPECTTMAVTGDPDKYQYLMNGQTAVMFATGEGAQAHGVHLFVLSDKDVASGFGDATTELTGWVRSHGELVASYDTFTYNGLEVWRTPFDSYDPLADTEPYPNGTFVITDDNRCGGFPVTNGPGGNFTDGVEALGGRAVVGAPMTSVWAGTQVFTGAVLSADPGGVVTAKPVVTALSVTPEYRKANLPPVGGNTRPSDPLITAYAQKVGAALGAPIGPVSTMEDGWVRQAFAGGVVEHGPDAKTVRLAPIGQLALDSGIVKPSLQARTPLAAPPLPSNLGPPQPTSVQPFVTALLAGLALYIAIPVVAFEISRLVRRPVPKGRRP</sequence>
<evidence type="ECO:0000313" key="10">
    <source>
        <dbReference type="EMBL" id="GAA1856419.1"/>
    </source>
</evidence>
<evidence type="ECO:0000256" key="1">
    <source>
        <dbReference type="ARBA" id="ARBA00004651"/>
    </source>
</evidence>
<keyword evidence="7 9" id="KW-0472">Membrane</keyword>
<dbReference type="PANTHER" id="PTHR33908">
    <property type="entry name" value="MANNOSYLTRANSFERASE YKCB-RELATED"/>
    <property type="match status" value="1"/>
</dbReference>
<protein>
    <recommendedName>
        <fullName evidence="12">Glycosyl transferase</fullName>
    </recommendedName>
</protein>
<feature type="transmembrane region" description="Helical" evidence="9">
    <location>
        <begin position="116"/>
        <end position="141"/>
    </location>
</feature>
<dbReference type="Proteomes" id="UP001500449">
    <property type="component" value="Unassembled WGS sequence"/>
</dbReference>
<keyword evidence="5 9" id="KW-0812">Transmembrane</keyword>
<keyword evidence="2" id="KW-1003">Cell membrane</keyword>
<feature type="region of interest" description="Disordered" evidence="8">
    <location>
        <begin position="1"/>
        <end position="26"/>
    </location>
</feature>
<evidence type="ECO:0000313" key="11">
    <source>
        <dbReference type="Proteomes" id="UP001500449"/>
    </source>
</evidence>
<keyword evidence="11" id="KW-1185">Reference proteome</keyword>
<feature type="transmembrane region" description="Helical" evidence="9">
    <location>
        <begin position="35"/>
        <end position="54"/>
    </location>
</feature>
<organism evidence="10 11">
    <name type="scientific">Pseudonocardia ailaonensis</name>
    <dbReference type="NCBI Taxonomy" id="367279"/>
    <lineage>
        <taxon>Bacteria</taxon>
        <taxon>Bacillati</taxon>
        <taxon>Actinomycetota</taxon>
        <taxon>Actinomycetes</taxon>
        <taxon>Pseudonocardiales</taxon>
        <taxon>Pseudonocardiaceae</taxon>
        <taxon>Pseudonocardia</taxon>
    </lineage>
</organism>
<feature type="transmembrane region" description="Helical" evidence="9">
    <location>
        <begin position="717"/>
        <end position="742"/>
    </location>
</feature>
<feature type="transmembrane region" description="Helical" evidence="9">
    <location>
        <begin position="213"/>
        <end position="233"/>
    </location>
</feature>
<keyword evidence="6 9" id="KW-1133">Transmembrane helix</keyword>
<evidence type="ECO:0000256" key="2">
    <source>
        <dbReference type="ARBA" id="ARBA00022475"/>
    </source>
</evidence>
<evidence type="ECO:0008006" key="12">
    <source>
        <dbReference type="Google" id="ProtNLM"/>
    </source>
</evidence>
<reference evidence="10 11" key="1">
    <citation type="journal article" date="2019" name="Int. J. Syst. Evol. Microbiol.">
        <title>The Global Catalogue of Microorganisms (GCM) 10K type strain sequencing project: providing services to taxonomists for standard genome sequencing and annotation.</title>
        <authorList>
            <consortium name="The Broad Institute Genomics Platform"/>
            <consortium name="The Broad Institute Genome Sequencing Center for Infectious Disease"/>
            <person name="Wu L."/>
            <person name="Ma J."/>
        </authorList>
    </citation>
    <scope>NUCLEOTIDE SEQUENCE [LARGE SCALE GENOMIC DNA]</scope>
    <source>
        <strain evidence="10 11">JCM 16009</strain>
    </source>
</reference>
<evidence type="ECO:0000256" key="3">
    <source>
        <dbReference type="ARBA" id="ARBA00022676"/>
    </source>
</evidence>
<dbReference type="RefSeq" id="WP_344419214.1">
    <property type="nucleotide sequence ID" value="NZ_BAAAQK010000012.1"/>
</dbReference>
<evidence type="ECO:0000256" key="8">
    <source>
        <dbReference type="SAM" id="MobiDB-lite"/>
    </source>
</evidence>
<feature type="transmembrane region" description="Helical" evidence="9">
    <location>
        <begin position="360"/>
        <end position="380"/>
    </location>
</feature>
<feature type="transmembrane region" description="Helical" evidence="9">
    <location>
        <begin position="174"/>
        <end position="193"/>
    </location>
</feature>
<evidence type="ECO:0000256" key="9">
    <source>
        <dbReference type="SAM" id="Phobius"/>
    </source>
</evidence>
<evidence type="ECO:0000256" key="6">
    <source>
        <dbReference type="ARBA" id="ARBA00022989"/>
    </source>
</evidence>